<organism evidence="1 2">
    <name type="scientific">Cohnella soli</name>
    <dbReference type="NCBI Taxonomy" id="425005"/>
    <lineage>
        <taxon>Bacteria</taxon>
        <taxon>Bacillati</taxon>
        <taxon>Bacillota</taxon>
        <taxon>Bacilli</taxon>
        <taxon>Bacillales</taxon>
        <taxon>Paenibacillaceae</taxon>
        <taxon>Cohnella</taxon>
    </lineage>
</organism>
<dbReference type="Proteomes" id="UP001596113">
    <property type="component" value="Unassembled WGS sequence"/>
</dbReference>
<gene>
    <name evidence="1" type="ORF">ACFPOF_03420</name>
</gene>
<dbReference type="RefSeq" id="WP_378129652.1">
    <property type="nucleotide sequence ID" value="NZ_JBHSMI010000006.1"/>
</dbReference>
<evidence type="ECO:0008006" key="3">
    <source>
        <dbReference type="Google" id="ProtNLM"/>
    </source>
</evidence>
<evidence type="ECO:0000313" key="2">
    <source>
        <dbReference type="Proteomes" id="UP001596113"/>
    </source>
</evidence>
<dbReference type="EMBL" id="JBHSMI010000006">
    <property type="protein sequence ID" value="MFC5401773.1"/>
    <property type="molecule type" value="Genomic_DNA"/>
</dbReference>
<comment type="caution">
    <text evidence="1">The sequence shown here is derived from an EMBL/GenBank/DDBJ whole genome shotgun (WGS) entry which is preliminary data.</text>
</comment>
<accession>A0ABW0HLB4</accession>
<keyword evidence="2" id="KW-1185">Reference proteome</keyword>
<reference evidence="2" key="1">
    <citation type="journal article" date="2019" name="Int. J. Syst. Evol. Microbiol.">
        <title>The Global Catalogue of Microorganisms (GCM) 10K type strain sequencing project: providing services to taxonomists for standard genome sequencing and annotation.</title>
        <authorList>
            <consortium name="The Broad Institute Genomics Platform"/>
            <consortium name="The Broad Institute Genome Sequencing Center for Infectious Disease"/>
            <person name="Wu L."/>
            <person name="Ma J."/>
        </authorList>
    </citation>
    <scope>NUCLEOTIDE SEQUENCE [LARGE SCALE GENOMIC DNA]</scope>
    <source>
        <strain evidence="2">CGMCC 1.18575</strain>
    </source>
</reference>
<evidence type="ECO:0000313" key="1">
    <source>
        <dbReference type="EMBL" id="MFC5401773.1"/>
    </source>
</evidence>
<protein>
    <recommendedName>
        <fullName evidence="3">ClpX-type ZB domain-containing protein</fullName>
    </recommendedName>
</protein>
<sequence>MDYITRSYVERVESLEKLKADLLPLVGDDILAKSFVSQVESEIAQYGIKLSRLQSKSLDALKCIQCSRFEDKNNCKTIRLGVHICALCMRTISEMLVASEFEEKYEIPEGTIKQHATSPADPLSAFKEAGMLRKSGRNWLIHRLLWDLFYAEKYSHKAKLPK</sequence>
<proteinExistence type="predicted"/>
<name>A0ABW0HLB4_9BACL</name>